<feature type="signal peptide" evidence="1">
    <location>
        <begin position="1"/>
        <end position="21"/>
    </location>
</feature>
<dbReference type="EMBL" id="VWSF01000011">
    <property type="protein sequence ID" value="KAA5544192.1"/>
    <property type="molecule type" value="Genomic_DNA"/>
</dbReference>
<sequence>MKKILHLGLLLILLLSACDNKDEIAPGERPDERLNQTLSDYKNQLVGAENGWKAILYPAGGAAYSFFIKFNANDRLSMASDINANTAATPLESTYRLKAMQQPALIFDTYNYMHILADPDPRQSNGDVGAGKYSDFEFSFESVTPETITLKGNLQGSRLVLTKATKDGADNFISRIAESVKTFESINNFTTYFKRLLIANQTFDFSADTNLRQITITYSEGGTTKSFTTEYYYTEAGIEFLTPFAVGSTNITGLSAMQYNASNKTIQFTVNNVAGTIRESTSPAAVDLQAARRFYNNPPNGVYWVNFTGFTVEGVEDAFGVNNINGFEIITFYKQPDPPYDGFIFWTADDFFGPAIRTQFRNDGRIVFAYDGAEFGTPPAAAEAVVDATRAQLIIPEGYYVIQVGPNSYDLVSAKDAKTWISF</sequence>
<gene>
    <name evidence="2" type="ORF">F0145_14890</name>
</gene>
<dbReference type="AlphaFoldDB" id="A0A5M6DD39"/>
<dbReference type="RefSeq" id="WP_150089279.1">
    <property type="nucleotide sequence ID" value="NZ_VWSF01000011.1"/>
</dbReference>
<feature type="chain" id="PRO_5024272622" evidence="1">
    <location>
        <begin position="22"/>
        <end position="423"/>
    </location>
</feature>
<dbReference type="InterPro" id="IPR025396">
    <property type="entry name" value="DUF4302"/>
</dbReference>
<keyword evidence="1" id="KW-0732">Signal</keyword>
<dbReference type="Proteomes" id="UP000323426">
    <property type="component" value="Unassembled WGS sequence"/>
</dbReference>
<protein>
    <submittedName>
        <fullName evidence="2">DUF4302 domain-containing protein</fullName>
    </submittedName>
</protein>
<dbReference type="PROSITE" id="PS51257">
    <property type="entry name" value="PROKAR_LIPOPROTEIN"/>
    <property type="match status" value="1"/>
</dbReference>
<proteinExistence type="predicted"/>
<accession>A0A5M6DD39</accession>
<evidence type="ECO:0000313" key="3">
    <source>
        <dbReference type="Proteomes" id="UP000323426"/>
    </source>
</evidence>
<comment type="caution">
    <text evidence="2">The sequence shown here is derived from an EMBL/GenBank/DDBJ whole genome shotgun (WGS) entry which is preliminary data.</text>
</comment>
<evidence type="ECO:0000313" key="2">
    <source>
        <dbReference type="EMBL" id="KAA5544192.1"/>
    </source>
</evidence>
<keyword evidence="3" id="KW-1185">Reference proteome</keyword>
<evidence type="ECO:0000256" key="1">
    <source>
        <dbReference type="SAM" id="SignalP"/>
    </source>
</evidence>
<dbReference type="Pfam" id="PF14135">
    <property type="entry name" value="DUF4302"/>
    <property type="match status" value="1"/>
</dbReference>
<organism evidence="2 3">
    <name type="scientific">Adhaeribacter rhizoryzae</name>
    <dbReference type="NCBI Taxonomy" id="2607907"/>
    <lineage>
        <taxon>Bacteria</taxon>
        <taxon>Pseudomonadati</taxon>
        <taxon>Bacteroidota</taxon>
        <taxon>Cytophagia</taxon>
        <taxon>Cytophagales</taxon>
        <taxon>Hymenobacteraceae</taxon>
        <taxon>Adhaeribacter</taxon>
    </lineage>
</organism>
<reference evidence="2 3" key="1">
    <citation type="submission" date="2019-09" db="EMBL/GenBank/DDBJ databases">
        <title>Genome sequence and assembly of Adhaeribacter sp.</title>
        <authorList>
            <person name="Chhetri G."/>
        </authorList>
    </citation>
    <scope>NUCLEOTIDE SEQUENCE [LARGE SCALE GENOMIC DNA]</scope>
    <source>
        <strain evidence="2 3">DK36</strain>
    </source>
</reference>
<name>A0A5M6DD39_9BACT</name>